<dbReference type="Gene3D" id="1.10.10.60">
    <property type="entry name" value="Homeodomain-like"/>
    <property type="match status" value="1"/>
</dbReference>
<evidence type="ECO:0000313" key="7">
    <source>
        <dbReference type="Proteomes" id="UP001169006"/>
    </source>
</evidence>
<dbReference type="RefSeq" id="WP_302074745.1">
    <property type="nucleotide sequence ID" value="NZ_JAUKWQ010000001.1"/>
</dbReference>
<name>A0ABT8SS82_9HYPH</name>
<dbReference type="SUPFAM" id="SSF46689">
    <property type="entry name" value="Homeodomain-like"/>
    <property type="match status" value="1"/>
</dbReference>
<organism evidence="6 7">
    <name type="scientific">Rhizobium oryzicola</name>
    <dbReference type="NCBI Taxonomy" id="1232668"/>
    <lineage>
        <taxon>Bacteria</taxon>
        <taxon>Pseudomonadati</taxon>
        <taxon>Pseudomonadota</taxon>
        <taxon>Alphaproteobacteria</taxon>
        <taxon>Hyphomicrobiales</taxon>
        <taxon>Rhizobiaceae</taxon>
        <taxon>Rhizobium/Agrobacterium group</taxon>
        <taxon>Rhizobium</taxon>
    </lineage>
</organism>
<keyword evidence="1" id="KW-0805">Transcription regulation</keyword>
<evidence type="ECO:0000256" key="2">
    <source>
        <dbReference type="ARBA" id="ARBA00023125"/>
    </source>
</evidence>
<feature type="DNA-binding region" description="H-T-H motif" evidence="4">
    <location>
        <begin position="39"/>
        <end position="58"/>
    </location>
</feature>
<keyword evidence="7" id="KW-1185">Reference proteome</keyword>
<proteinExistence type="predicted"/>
<dbReference type="PRINTS" id="PR00455">
    <property type="entry name" value="HTHTETR"/>
</dbReference>
<evidence type="ECO:0000256" key="1">
    <source>
        <dbReference type="ARBA" id="ARBA00023015"/>
    </source>
</evidence>
<dbReference type="Proteomes" id="UP001169006">
    <property type="component" value="Unassembled WGS sequence"/>
</dbReference>
<dbReference type="InterPro" id="IPR050109">
    <property type="entry name" value="HTH-type_TetR-like_transc_reg"/>
</dbReference>
<evidence type="ECO:0000313" key="6">
    <source>
        <dbReference type="EMBL" id="MDO1580582.1"/>
    </source>
</evidence>
<dbReference type="EMBL" id="JAUKWQ010000001">
    <property type="protein sequence ID" value="MDO1580582.1"/>
    <property type="molecule type" value="Genomic_DNA"/>
</dbReference>
<dbReference type="Pfam" id="PF00440">
    <property type="entry name" value="TetR_N"/>
    <property type="match status" value="1"/>
</dbReference>
<comment type="caution">
    <text evidence="6">The sequence shown here is derived from an EMBL/GenBank/DDBJ whole genome shotgun (WGS) entry which is preliminary data.</text>
</comment>
<dbReference type="InterPro" id="IPR036271">
    <property type="entry name" value="Tet_transcr_reg_TetR-rel_C_sf"/>
</dbReference>
<dbReference type="Pfam" id="PF16859">
    <property type="entry name" value="TetR_C_11"/>
    <property type="match status" value="1"/>
</dbReference>
<dbReference type="PANTHER" id="PTHR30055">
    <property type="entry name" value="HTH-TYPE TRANSCRIPTIONAL REGULATOR RUTR"/>
    <property type="match status" value="1"/>
</dbReference>
<keyword evidence="3" id="KW-0804">Transcription</keyword>
<keyword evidence="2 4" id="KW-0238">DNA-binding</keyword>
<dbReference type="InterPro" id="IPR009057">
    <property type="entry name" value="Homeodomain-like_sf"/>
</dbReference>
<reference evidence="6" key="2">
    <citation type="submission" date="2023-07" db="EMBL/GenBank/DDBJ databases">
        <authorList>
            <person name="Sun H."/>
        </authorList>
    </citation>
    <scope>NUCLEOTIDE SEQUENCE</scope>
    <source>
        <strain evidence="6">05753</strain>
    </source>
</reference>
<reference evidence="6" key="1">
    <citation type="journal article" date="2015" name="Int. J. Syst. Evol. Microbiol.">
        <title>Rhizobium oryzicola sp. nov., potential plant-growth-promoting endophytic bacteria isolated from rice roots.</title>
        <authorList>
            <person name="Zhang X.X."/>
            <person name="Gao J.S."/>
            <person name="Cao Y.H."/>
            <person name="Sheirdil R.A."/>
            <person name="Wang X.C."/>
            <person name="Zhang L."/>
        </authorList>
    </citation>
    <scope>NUCLEOTIDE SEQUENCE</scope>
    <source>
        <strain evidence="6">05753</strain>
    </source>
</reference>
<protein>
    <submittedName>
        <fullName evidence="6">TetR/AcrR family transcriptional regulator</fullName>
    </submittedName>
</protein>
<dbReference type="Gene3D" id="1.10.357.10">
    <property type="entry name" value="Tetracycline Repressor, domain 2"/>
    <property type="match status" value="1"/>
</dbReference>
<dbReference type="PROSITE" id="PS50977">
    <property type="entry name" value="HTH_TETR_2"/>
    <property type="match status" value="1"/>
</dbReference>
<gene>
    <name evidence="6" type="ORF">Q2T52_00590</name>
</gene>
<dbReference type="PANTHER" id="PTHR30055:SF148">
    <property type="entry name" value="TETR-FAMILY TRANSCRIPTIONAL REGULATOR"/>
    <property type="match status" value="1"/>
</dbReference>
<evidence type="ECO:0000259" key="5">
    <source>
        <dbReference type="PROSITE" id="PS50977"/>
    </source>
</evidence>
<feature type="domain" description="HTH tetR-type" evidence="5">
    <location>
        <begin position="16"/>
        <end position="76"/>
    </location>
</feature>
<evidence type="ECO:0000256" key="4">
    <source>
        <dbReference type="PROSITE-ProRule" id="PRU00335"/>
    </source>
</evidence>
<dbReference type="InterPro" id="IPR001647">
    <property type="entry name" value="HTH_TetR"/>
</dbReference>
<evidence type="ECO:0000256" key="3">
    <source>
        <dbReference type="ARBA" id="ARBA00023163"/>
    </source>
</evidence>
<dbReference type="InterPro" id="IPR011075">
    <property type="entry name" value="TetR_C"/>
</dbReference>
<accession>A0ABT8SS82</accession>
<sequence length="196" mass="21963">MTETSRRTSIGAQRNLQSRDAILDAATAIITEAGLAGFSIEAVARRARAGKPTIYRWWPSKGALLLAIYELQKPDLRMPDTGKLEEDIFLFLKGLINHWRNSPAGAIYRSIVAEAQSNPDSALAIGNYMTDRYEWIGAILKHHQQRGDLADWIDTDIAGEQIASFAVARLIMDRLERPDEDLRQAARQFAKGLRTQ</sequence>
<dbReference type="SUPFAM" id="SSF48498">
    <property type="entry name" value="Tetracyclin repressor-like, C-terminal domain"/>
    <property type="match status" value="1"/>
</dbReference>